<proteinExistence type="predicted"/>
<evidence type="ECO:0000313" key="3">
    <source>
        <dbReference type="Proteomes" id="UP001501509"/>
    </source>
</evidence>
<evidence type="ECO:0000313" key="2">
    <source>
        <dbReference type="EMBL" id="GAA2610324.1"/>
    </source>
</evidence>
<reference evidence="3" key="1">
    <citation type="journal article" date="2019" name="Int. J. Syst. Evol. Microbiol.">
        <title>The Global Catalogue of Microorganisms (GCM) 10K type strain sequencing project: providing services to taxonomists for standard genome sequencing and annotation.</title>
        <authorList>
            <consortium name="The Broad Institute Genomics Platform"/>
            <consortium name="The Broad Institute Genome Sequencing Center for Infectious Disease"/>
            <person name="Wu L."/>
            <person name="Ma J."/>
        </authorList>
    </citation>
    <scope>NUCLEOTIDE SEQUENCE [LARGE SCALE GENOMIC DNA]</scope>
    <source>
        <strain evidence="3">JCM 6833</strain>
    </source>
</reference>
<evidence type="ECO:0000256" key="1">
    <source>
        <dbReference type="SAM" id="Phobius"/>
    </source>
</evidence>
<keyword evidence="1" id="KW-0812">Transmembrane</keyword>
<feature type="transmembrane region" description="Helical" evidence="1">
    <location>
        <begin position="460"/>
        <end position="484"/>
    </location>
</feature>
<protein>
    <submittedName>
        <fullName evidence="2">Membrane-associated oxidoreductase</fullName>
    </submittedName>
</protein>
<organism evidence="2 3">
    <name type="scientific">Actinomadura fulvescens</name>
    <dbReference type="NCBI Taxonomy" id="46160"/>
    <lineage>
        <taxon>Bacteria</taxon>
        <taxon>Bacillati</taxon>
        <taxon>Actinomycetota</taxon>
        <taxon>Actinomycetes</taxon>
        <taxon>Streptosporangiales</taxon>
        <taxon>Thermomonosporaceae</taxon>
        <taxon>Actinomadura</taxon>
    </lineage>
</organism>
<keyword evidence="1" id="KW-0472">Membrane</keyword>
<name>A0ABP6CAC5_9ACTN</name>
<sequence length="487" mass="53537">MEIASLTPAERRVRWAFPRGETVDFSRPGDDAQHGGSWDPERTVRAHVLRTLLLRGEAAEGEIAALRVTGARVTGTLNLHNADVPYAIRFHACHFEAELMLYGADIRQLSLSRSYFPGLEGTALNVARIVHMSGCRVPGRLRLGGARLAGALFLDGAHLGDENAPQEGVLELNHTTVENDVVATDLVVHGETLLDGATISGSLTLNDAVLRYPGETALNAQTLAIGSDLHARKMEAAGRVNLRGARVQGQLNLAYARLSNPGGMALRATSVVAGELWLRRTAPIEGTVTLRRSQFDMLFVTPEVWPESVQLDGLTYGILNPRLPAHERLEVLEREDDGYVPYNYEQLAAAYRRIGDDDAARTVLLAKQRRRRGTLRWPLKLWGYLQDATVGYGYRPMRAAAWLVTLMLIGSVAYGLHHPAPLKPGEAPAFNPVFYTLDLLLPIIDFGQEKAYKPENAYQWLSYSLIVTGWILATTIAAGITRALSRQ</sequence>
<dbReference type="EMBL" id="BAAATD010000007">
    <property type="protein sequence ID" value="GAA2610324.1"/>
    <property type="molecule type" value="Genomic_DNA"/>
</dbReference>
<keyword evidence="3" id="KW-1185">Reference proteome</keyword>
<dbReference type="Proteomes" id="UP001501509">
    <property type="component" value="Unassembled WGS sequence"/>
</dbReference>
<comment type="caution">
    <text evidence="2">The sequence shown here is derived from an EMBL/GenBank/DDBJ whole genome shotgun (WGS) entry which is preliminary data.</text>
</comment>
<dbReference type="RefSeq" id="WP_344544751.1">
    <property type="nucleotide sequence ID" value="NZ_BAAATD010000007.1"/>
</dbReference>
<keyword evidence="1" id="KW-1133">Transmembrane helix</keyword>
<gene>
    <name evidence="2" type="ORF">GCM10010411_50900</name>
</gene>
<feature type="transmembrane region" description="Helical" evidence="1">
    <location>
        <begin position="399"/>
        <end position="416"/>
    </location>
</feature>
<accession>A0ABP6CAC5</accession>